<evidence type="ECO:0000313" key="2">
    <source>
        <dbReference type="Proteomes" id="UP000423274"/>
    </source>
</evidence>
<reference evidence="1 2" key="1">
    <citation type="submission" date="2017-08" db="EMBL/GenBank/DDBJ databases">
        <title>Genome sequence, comparative genomics and functional analysis of the highly adhesive Lactobacillus paracasei Kobulty strain.</title>
        <authorList>
            <person name="Koryszewska-Baginska A."/>
            <person name="Grynberg M."/>
            <person name="Aleksandrzak-Piekarczyk T."/>
        </authorList>
    </citation>
    <scope>NUCLEOTIDE SEQUENCE [LARGE SCALE GENOMIC DNA]</scope>
    <source>
        <strain evidence="1 2">IBB3423</strain>
    </source>
</reference>
<name>A0AAP9KWM0_LACPA</name>
<gene>
    <name evidence="1" type="ORF">LCAKO_2938</name>
</gene>
<dbReference type="EMBL" id="CP022954">
    <property type="protein sequence ID" value="QGV19427.1"/>
    <property type="molecule type" value="Genomic_DNA"/>
</dbReference>
<organism evidence="1 2">
    <name type="scientific">Lacticaseibacillus paracasei subsp. paracasei</name>
    <dbReference type="NCBI Taxonomy" id="47714"/>
    <lineage>
        <taxon>Bacteria</taxon>
        <taxon>Bacillati</taxon>
        <taxon>Bacillota</taxon>
        <taxon>Bacilli</taxon>
        <taxon>Lactobacillales</taxon>
        <taxon>Lactobacillaceae</taxon>
        <taxon>Lacticaseibacillus</taxon>
    </lineage>
</organism>
<evidence type="ECO:0000313" key="1">
    <source>
        <dbReference type="EMBL" id="QGV19427.1"/>
    </source>
</evidence>
<dbReference type="Proteomes" id="UP000423274">
    <property type="component" value="Chromosome"/>
</dbReference>
<proteinExistence type="predicted"/>
<dbReference type="AlphaFoldDB" id="A0AAP9KWM0"/>
<protein>
    <submittedName>
        <fullName evidence="1">Uncharacterized protein</fullName>
    </submittedName>
</protein>
<sequence>MRDLVCNETDFFYNQILPSILLFVHSISNGLREGVTPMKARVYDKTHTRRKAINPLA</sequence>
<accession>A0AAP9KWM0</accession>
<dbReference type="RefSeq" id="WP_156657007.1">
    <property type="nucleotide sequence ID" value="NZ_CP016355.1"/>
</dbReference>